<keyword evidence="11" id="KW-1133">Transmembrane helix</keyword>
<evidence type="ECO:0000256" key="11">
    <source>
        <dbReference type="SAM" id="Phobius"/>
    </source>
</evidence>
<dbReference type="InterPro" id="IPR036396">
    <property type="entry name" value="Cyt_P450_sf"/>
</dbReference>
<keyword evidence="6 10" id="KW-0560">Oxidoreductase</keyword>
<name>A0A0L0N3Q7_TOLOC</name>
<keyword evidence="7 9" id="KW-0408">Iron</keyword>
<reference evidence="12 13" key="1">
    <citation type="journal article" date="2015" name="BMC Genomics">
        <title>The genome of the truffle-parasite Tolypocladium ophioglossoides and the evolution of antifungal peptaibiotics.</title>
        <authorList>
            <person name="Quandt C.A."/>
            <person name="Bushley K.E."/>
            <person name="Spatafora J.W."/>
        </authorList>
    </citation>
    <scope>NUCLEOTIDE SEQUENCE [LARGE SCALE GENOMIC DNA]</scope>
    <source>
        <strain evidence="12 13">CBS 100239</strain>
    </source>
</reference>
<sequence>MENASSTAPLQPAIHMSPPHSILGAKLLSYCCVAIGTALLLAWLIRSKTQHRAIPVPLYKAPKAKWIFSAETLVKDSYRKVCAFSLRLQHVLRARRPLTTAQFQDRVYQIRGTEGVQLVLPANYVGELKILPEDVLSAKEAIADVREHPGRLPLHRALQSKYTKFSPGHNAELLTLLLRTRLTQNLVRLAPQLKEELEHIVATEFPACDDWTPVKWHPFALRAVTRLSGRAFVGPGISRQEQWMDTSINFAVHVFMAGAKLQLFPEWARPVTQYLVTDLGKIRRDIERATAMIRPVLEERIRDLDSPGCEDPPNDMMQWLIEALPDDEKADVRTQAELQLVVAAASIHTTHGLLCECMYDLAAHQDIQEELREEAHQVLEEEEGWGLKESMARLKKMDSFMREVQRLRGNIVSFLRKVMQPISLSDGTQLPVGTRVVAPLAGIAHDERFFPNPDRFDPLRFYRLRRESAEANNRLQFTSIGDTYVNFGAGRHACPGRFFASNEIKLVLARFVLGYHVRLRPGDERPKPMSIVMTKSPSPNAVLEFRRRA</sequence>
<dbReference type="EMBL" id="LFRF01000025">
    <property type="protein sequence ID" value="KND88455.1"/>
    <property type="molecule type" value="Genomic_DNA"/>
</dbReference>
<proteinExistence type="inferred from homology"/>
<dbReference type="InterPro" id="IPR002403">
    <property type="entry name" value="Cyt_P450_E_grp-IV"/>
</dbReference>
<evidence type="ECO:0000256" key="7">
    <source>
        <dbReference type="ARBA" id="ARBA00023004"/>
    </source>
</evidence>
<comment type="caution">
    <text evidence="12">The sequence shown here is derived from an EMBL/GenBank/DDBJ whole genome shotgun (WGS) entry which is preliminary data.</text>
</comment>
<keyword evidence="11" id="KW-0812">Transmembrane</keyword>
<dbReference type="InterPro" id="IPR001128">
    <property type="entry name" value="Cyt_P450"/>
</dbReference>
<dbReference type="OrthoDB" id="1844152at2759"/>
<evidence type="ECO:0000256" key="6">
    <source>
        <dbReference type="ARBA" id="ARBA00023002"/>
    </source>
</evidence>
<comment type="similarity">
    <text evidence="3 10">Belongs to the cytochrome P450 family.</text>
</comment>
<dbReference type="PRINTS" id="PR00465">
    <property type="entry name" value="EP450IV"/>
</dbReference>
<keyword evidence="11" id="KW-0472">Membrane</keyword>
<keyword evidence="13" id="KW-1185">Reference proteome</keyword>
<feature type="transmembrane region" description="Helical" evidence="11">
    <location>
        <begin position="27"/>
        <end position="45"/>
    </location>
</feature>
<dbReference type="PANTHER" id="PTHR46206">
    <property type="entry name" value="CYTOCHROME P450"/>
    <property type="match status" value="1"/>
</dbReference>
<dbReference type="GO" id="GO:0005506">
    <property type="term" value="F:iron ion binding"/>
    <property type="evidence" value="ECO:0007669"/>
    <property type="project" value="InterPro"/>
</dbReference>
<dbReference type="CDD" id="cd11041">
    <property type="entry name" value="CYP503A1-like"/>
    <property type="match status" value="1"/>
</dbReference>
<dbReference type="Pfam" id="PF00067">
    <property type="entry name" value="p450"/>
    <property type="match status" value="1"/>
</dbReference>
<evidence type="ECO:0000256" key="9">
    <source>
        <dbReference type="PIRSR" id="PIRSR602403-1"/>
    </source>
</evidence>
<evidence type="ECO:0000256" key="3">
    <source>
        <dbReference type="ARBA" id="ARBA00010617"/>
    </source>
</evidence>
<dbReference type="Proteomes" id="UP000036947">
    <property type="component" value="Unassembled WGS sequence"/>
</dbReference>
<evidence type="ECO:0000256" key="10">
    <source>
        <dbReference type="RuleBase" id="RU000461"/>
    </source>
</evidence>
<evidence type="ECO:0000256" key="8">
    <source>
        <dbReference type="ARBA" id="ARBA00023033"/>
    </source>
</evidence>
<evidence type="ECO:0000256" key="4">
    <source>
        <dbReference type="ARBA" id="ARBA00022617"/>
    </source>
</evidence>
<keyword evidence="8 10" id="KW-0503">Monooxygenase</keyword>
<dbReference type="STRING" id="1163406.A0A0L0N3Q7"/>
<keyword evidence="5 9" id="KW-0479">Metal-binding</keyword>
<dbReference type="GO" id="GO:0020037">
    <property type="term" value="F:heme binding"/>
    <property type="evidence" value="ECO:0007669"/>
    <property type="project" value="InterPro"/>
</dbReference>
<dbReference type="PANTHER" id="PTHR46206:SF6">
    <property type="entry name" value="CYTOCHROME P450 MONOOXYGENASE AN1598-RELATED"/>
    <property type="match status" value="1"/>
</dbReference>
<evidence type="ECO:0000256" key="2">
    <source>
        <dbReference type="ARBA" id="ARBA00004167"/>
    </source>
</evidence>
<accession>A0A0L0N3Q7</accession>
<feature type="unsure residue" description="E or Q" evidence="12">
    <location>
        <position position="447"/>
    </location>
</feature>
<evidence type="ECO:0000256" key="1">
    <source>
        <dbReference type="ARBA" id="ARBA00001971"/>
    </source>
</evidence>
<keyword evidence="4 9" id="KW-0349">Heme</keyword>
<dbReference type="Gene3D" id="1.10.630.10">
    <property type="entry name" value="Cytochrome P450"/>
    <property type="match status" value="1"/>
</dbReference>
<dbReference type="GO" id="GO:0016705">
    <property type="term" value="F:oxidoreductase activity, acting on paired donors, with incorporation or reduction of molecular oxygen"/>
    <property type="evidence" value="ECO:0007669"/>
    <property type="project" value="InterPro"/>
</dbReference>
<gene>
    <name evidence="12" type="ORF">TOPH_06832</name>
</gene>
<dbReference type="GO" id="GO:0004497">
    <property type="term" value="F:monooxygenase activity"/>
    <property type="evidence" value="ECO:0007669"/>
    <property type="project" value="UniProtKB-KW"/>
</dbReference>
<evidence type="ECO:0000313" key="13">
    <source>
        <dbReference type="Proteomes" id="UP000036947"/>
    </source>
</evidence>
<dbReference type="PROSITE" id="PS00086">
    <property type="entry name" value="CYTOCHROME_P450"/>
    <property type="match status" value="1"/>
</dbReference>
<dbReference type="InterPro" id="IPR017972">
    <property type="entry name" value="Cyt_P450_CS"/>
</dbReference>
<comment type="subcellular location">
    <subcellularLocation>
        <location evidence="2">Membrane</location>
        <topology evidence="2">Single-pass membrane protein</topology>
    </subcellularLocation>
</comment>
<organism evidence="12 13">
    <name type="scientific">Tolypocladium ophioglossoides (strain CBS 100239)</name>
    <name type="common">Snaketongue truffleclub</name>
    <name type="synonym">Elaphocordyceps ophioglossoides</name>
    <dbReference type="NCBI Taxonomy" id="1163406"/>
    <lineage>
        <taxon>Eukaryota</taxon>
        <taxon>Fungi</taxon>
        <taxon>Dikarya</taxon>
        <taxon>Ascomycota</taxon>
        <taxon>Pezizomycotina</taxon>
        <taxon>Sordariomycetes</taxon>
        <taxon>Hypocreomycetidae</taxon>
        <taxon>Hypocreales</taxon>
        <taxon>Ophiocordycipitaceae</taxon>
        <taxon>Tolypocladium</taxon>
    </lineage>
</organism>
<feature type="binding site" description="axial binding residue" evidence="9">
    <location>
        <position position="494"/>
    </location>
    <ligand>
        <name>heme</name>
        <dbReference type="ChEBI" id="CHEBI:30413"/>
    </ligand>
    <ligandPart>
        <name>Fe</name>
        <dbReference type="ChEBI" id="CHEBI:18248"/>
    </ligandPart>
</feature>
<comment type="cofactor">
    <cofactor evidence="1 9">
        <name>heme</name>
        <dbReference type="ChEBI" id="CHEBI:30413"/>
    </cofactor>
</comment>
<dbReference type="AlphaFoldDB" id="A0A0L0N3Q7"/>
<evidence type="ECO:0000313" key="12">
    <source>
        <dbReference type="EMBL" id="KND88455.1"/>
    </source>
</evidence>
<evidence type="ECO:0000256" key="5">
    <source>
        <dbReference type="ARBA" id="ARBA00022723"/>
    </source>
</evidence>
<dbReference type="GO" id="GO:0016020">
    <property type="term" value="C:membrane"/>
    <property type="evidence" value="ECO:0007669"/>
    <property type="project" value="UniProtKB-SubCell"/>
</dbReference>
<dbReference type="SUPFAM" id="SSF48264">
    <property type="entry name" value="Cytochrome P450"/>
    <property type="match status" value="1"/>
</dbReference>
<protein>
    <submittedName>
        <fullName evidence="12">Ent-kaurene oxidase</fullName>
    </submittedName>
</protein>